<dbReference type="SMART" id="SM00642">
    <property type="entry name" value="Aamy"/>
    <property type="match status" value="1"/>
</dbReference>
<dbReference type="Gene3D" id="2.80.10.50">
    <property type="match status" value="1"/>
</dbReference>
<evidence type="ECO:0000259" key="13">
    <source>
        <dbReference type="SMART" id="SM00642"/>
    </source>
</evidence>
<organism evidence="14 15">
    <name type="scientific">Symbiodinium necroappetens</name>
    <dbReference type="NCBI Taxonomy" id="1628268"/>
    <lineage>
        <taxon>Eukaryota</taxon>
        <taxon>Sar</taxon>
        <taxon>Alveolata</taxon>
        <taxon>Dinophyceae</taxon>
        <taxon>Suessiales</taxon>
        <taxon>Symbiodiniaceae</taxon>
        <taxon>Symbiodinium</taxon>
    </lineage>
</organism>
<dbReference type="PRINTS" id="PR00110">
    <property type="entry name" value="ALPHAAMYLASE"/>
</dbReference>
<dbReference type="Proteomes" id="UP000601435">
    <property type="component" value="Unassembled WGS sequence"/>
</dbReference>
<dbReference type="InterPro" id="IPR006046">
    <property type="entry name" value="Alpha_amylase"/>
</dbReference>
<evidence type="ECO:0000256" key="10">
    <source>
        <dbReference type="ARBA" id="ARBA00023295"/>
    </source>
</evidence>
<keyword evidence="8" id="KW-0009">Actin-binding</keyword>
<dbReference type="GO" id="GO:0005737">
    <property type="term" value="C:cytoplasm"/>
    <property type="evidence" value="ECO:0007669"/>
    <property type="project" value="UniProtKB-SubCell"/>
</dbReference>
<dbReference type="Pfam" id="PF06268">
    <property type="entry name" value="Fascin"/>
    <property type="match status" value="1"/>
</dbReference>
<evidence type="ECO:0000256" key="11">
    <source>
        <dbReference type="RuleBase" id="RU003615"/>
    </source>
</evidence>
<evidence type="ECO:0000256" key="2">
    <source>
        <dbReference type="ARBA" id="ARBA00001913"/>
    </source>
</evidence>
<comment type="catalytic activity">
    <reaction evidence="1 12">
        <text>Endohydrolysis of (1-&gt;4)-alpha-D-glucosidic linkages in polysaccharides containing three or more (1-&gt;4)-alpha-linked D-glucose units.</text>
        <dbReference type="EC" id="3.2.1.1"/>
    </reaction>
</comment>
<evidence type="ECO:0000256" key="12">
    <source>
        <dbReference type="RuleBase" id="RU361134"/>
    </source>
</evidence>
<dbReference type="EMBL" id="CAJNJA010012711">
    <property type="protein sequence ID" value="CAE7303284.1"/>
    <property type="molecule type" value="Genomic_DNA"/>
</dbReference>
<dbReference type="InterPro" id="IPR008999">
    <property type="entry name" value="Actin-crosslinking"/>
</dbReference>
<protein>
    <recommendedName>
        <fullName evidence="5 12">Alpha-amylase</fullName>
        <ecNumber evidence="5 12">3.2.1.1</ecNumber>
    </recommendedName>
</protein>
<keyword evidence="7 12" id="KW-0378">Hydrolase</keyword>
<evidence type="ECO:0000313" key="14">
    <source>
        <dbReference type="EMBL" id="CAE7303284.1"/>
    </source>
</evidence>
<proteinExistence type="inferred from homology"/>
<dbReference type="AlphaFoldDB" id="A0A812NFH7"/>
<accession>A0A812NFH7</accession>
<evidence type="ECO:0000256" key="8">
    <source>
        <dbReference type="ARBA" id="ARBA00023203"/>
    </source>
</evidence>
<gene>
    <name evidence="14" type="primary">amy</name>
    <name evidence="14" type="ORF">SNEC2469_LOCUS7502</name>
</gene>
<dbReference type="Gene3D" id="3.20.20.80">
    <property type="entry name" value="Glycosidases"/>
    <property type="match status" value="1"/>
</dbReference>
<comment type="similarity">
    <text evidence="4 11">Belongs to the glycosyl hydrolase 13 family.</text>
</comment>
<dbReference type="GO" id="GO:0005975">
    <property type="term" value="P:carbohydrate metabolic process"/>
    <property type="evidence" value="ECO:0007669"/>
    <property type="project" value="InterPro"/>
</dbReference>
<keyword evidence="9 12" id="KW-0119">Carbohydrate metabolism</keyword>
<comment type="cofactor">
    <cofactor evidence="2">
        <name>Ca(2+)</name>
        <dbReference type="ChEBI" id="CHEBI:29108"/>
    </cofactor>
</comment>
<dbReference type="EC" id="3.2.1.1" evidence="5 12"/>
<keyword evidence="6" id="KW-0963">Cytoplasm</keyword>
<name>A0A812NFH7_9DINO</name>
<evidence type="ECO:0000256" key="1">
    <source>
        <dbReference type="ARBA" id="ARBA00000548"/>
    </source>
</evidence>
<evidence type="ECO:0000256" key="4">
    <source>
        <dbReference type="ARBA" id="ARBA00008061"/>
    </source>
</evidence>
<dbReference type="Pfam" id="PF00128">
    <property type="entry name" value="Alpha-amylase"/>
    <property type="match status" value="1"/>
</dbReference>
<comment type="caution">
    <text evidence="14">The sequence shown here is derived from an EMBL/GenBank/DDBJ whole genome shotgun (WGS) entry which is preliminary data.</text>
</comment>
<dbReference type="PANTHER" id="PTHR43447">
    <property type="entry name" value="ALPHA-AMYLASE"/>
    <property type="match status" value="1"/>
</dbReference>
<evidence type="ECO:0000313" key="15">
    <source>
        <dbReference type="Proteomes" id="UP000601435"/>
    </source>
</evidence>
<evidence type="ECO:0000256" key="7">
    <source>
        <dbReference type="ARBA" id="ARBA00022801"/>
    </source>
</evidence>
<dbReference type="CDD" id="cd00257">
    <property type="entry name" value="beta-trefoil_FSCN-like"/>
    <property type="match status" value="1"/>
</dbReference>
<dbReference type="InterPro" id="IPR017853">
    <property type="entry name" value="GH"/>
</dbReference>
<dbReference type="GO" id="GO:0051015">
    <property type="term" value="F:actin filament binding"/>
    <property type="evidence" value="ECO:0007669"/>
    <property type="project" value="InterPro"/>
</dbReference>
<dbReference type="GO" id="GO:0043169">
    <property type="term" value="F:cation binding"/>
    <property type="evidence" value="ECO:0007669"/>
    <property type="project" value="InterPro"/>
</dbReference>
<dbReference type="SUPFAM" id="SSF50405">
    <property type="entry name" value="Actin-crosslinking proteins"/>
    <property type="match status" value="1"/>
</dbReference>
<comment type="subcellular location">
    <subcellularLocation>
        <location evidence="3">Cytoplasm</location>
    </subcellularLocation>
</comment>
<dbReference type="SUPFAM" id="SSF51445">
    <property type="entry name" value="(Trans)glycosidases"/>
    <property type="match status" value="1"/>
</dbReference>
<dbReference type="InterPro" id="IPR006047">
    <property type="entry name" value="GH13_cat_dom"/>
</dbReference>
<dbReference type="InterPro" id="IPR022768">
    <property type="entry name" value="Fascin-like_dom"/>
</dbReference>
<dbReference type="OrthoDB" id="550577at2759"/>
<evidence type="ECO:0000256" key="6">
    <source>
        <dbReference type="ARBA" id="ARBA00022490"/>
    </source>
</evidence>
<sequence>MHKWICPEPLCPNPRQREPDVGVGFWQHWQGEEQIWHLPGCTQPTGPGEWCAHVDLRRGDHQSEMALRPGRHGEFHHGRAFLYEHRLGLSRGDDEHDSRADDYYDHDARAVVCFSKLPAGEPLVEGSGCKLLEVAEGTEYDLGENGQETAGRHACLKKLRNVSEADTLVHSLGRCELWHCSTLARVRMSSGPGGGLSESPYAVTFKTANGHYITAEEDGAMKAEEETFVPEALFLLMPAENGKFVLKAQNDRFVKAEPSGHLAAVTEAWDDWEEFELVKHDSGKVSLRSFHNKYVSEGSGGSVAADAASATMLELANRSRHDGFENLQFHKTVSDEVSHSVCARPAEQAAVRCCSSDGSVASEDQYGCHDRKNYSEAEAICKAQSLELCTEVQAKSCPGCSTCGFETKQVWTSTACEGTEGLTQRRLSQRNDHAAVVSRFCGYQPGKGGLHGEEVRSTVFVKLMEWNYNDIAKECVEYLAPNGFDAVQVAPVTEHVLGYQWWVKYQPVSAGLDTRSGTEAEFRAMVATCRSVGVQVIVDILMNHMASPCKAARKLKKKANWSEEEDMPCVGWGGSRYGNRLQKGARGWDAANPKHFHHKKEDRLHVLNSSNWRLVSMWSCGLTAEAWQTVSIDCMCRGVTPR</sequence>
<evidence type="ECO:0000256" key="9">
    <source>
        <dbReference type="ARBA" id="ARBA00023277"/>
    </source>
</evidence>
<keyword evidence="10 12" id="KW-0326">Glycosidase</keyword>
<feature type="domain" description="Glycosyl hydrolase family 13 catalytic" evidence="13">
    <location>
        <begin position="458"/>
        <end position="633"/>
    </location>
</feature>
<evidence type="ECO:0000256" key="5">
    <source>
        <dbReference type="ARBA" id="ARBA00012595"/>
    </source>
</evidence>
<dbReference type="GO" id="GO:0004556">
    <property type="term" value="F:alpha-amylase activity"/>
    <property type="evidence" value="ECO:0007669"/>
    <property type="project" value="UniProtKB-UniRule"/>
</dbReference>
<reference evidence="14" key="1">
    <citation type="submission" date="2021-02" db="EMBL/GenBank/DDBJ databases">
        <authorList>
            <person name="Dougan E. K."/>
            <person name="Rhodes N."/>
            <person name="Thang M."/>
            <person name="Chan C."/>
        </authorList>
    </citation>
    <scope>NUCLEOTIDE SEQUENCE</scope>
</reference>
<keyword evidence="15" id="KW-1185">Reference proteome</keyword>
<evidence type="ECO:0000256" key="3">
    <source>
        <dbReference type="ARBA" id="ARBA00004496"/>
    </source>
</evidence>
<dbReference type="GO" id="GO:0030674">
    <property type="term" value="F:protein-macromolecule adaptor activity"/>
    <property type="evidence" value="ECO:0007669"/>
    <property type="project" value="InterPro"/>
</dbReference>